<protein>
    <submittedName>
        <fullName evidence="9">PTS system mannose-specific IIA component</fullName>
    </submittedName>
</protein>
<keyword evidence="2" id="KW-0813">Transport</keyword>
<evidence type="ECO:0000256" key="6">
    <source>
        <dbReference type="ARBA" id="ARBA00022683"/>
    </source>
</evidence>
<comment type="caution">
    <text evidence="9">The sequence shown here is derived from an EMBL/GenBank/DDBJ whole genome shotgun (WGS) entry which is preliminary data.</text>
</comment>
<keyword evidence="7" id="KW-0418">Kinase</keyword>
<evidence type="ECO:0000256" key="3">
    <source>
        <dbReference type="ARBA" id="ARBA00022490"/>
    </source>
</evidence>
<dbReference type="GO" id="GO:0009401">
    <property type="term" value="P:phosphoenolpyruvate-dependent sugar phosphotransferase system"/>
    <property type="evidence" value="ECO:0007669"/>
    <property type="project" value="UniProtKB-KW"/>
</dbReference>
<dbReference type="GO" id="GO:0005737">
    <property type="term" value="C:cytoplasm"/>
    <property type="evidence" value="ECO:0007669"/>
    <property type="project" value="UniProtKB-SubCell"/>
</dbReference>
<dbReference type="RefSeq" id="WP_183417225.1">
    <property type="nucleotide sequence ID" value="NZ_JACHXA010000008.1"/>
</dbReference>
<dbReference type="GO" id="GO:0016301">
    <property type="term" value="F:kinase activity"/>
    <property type="evidence" value="ECO:0007669"/>
    <property type="project" value="UniProtKB-KW"/>
</dbReference>
<dbReference type="InterPro" id="IPR004701">
    <property type="entry name" value="PTS_EIIA_man-typ"/>
</dbReference>
<name>A0A839SXZ7_9PROT</name>
<reference evidence="9 10" key="1">
    <citation type="submission" date="2020-08" db="EMBL/GenBank/DDBJ databases">
        <title>Genomic Encyclopedia of Type Strains, Phase III (KMG-III): the genomes of soil and plant-associated and newly described type strains.</title>
        <authorList>
            <person name="Whitman W."/>
        </authorList>
    </citation>
    <scope>NUCLEOTIDE SEQUENCE [LARGE SCALE GENOMIC DNA]</scope>
    <source>
        <strain evidence="9 10">CECT 8803</strain>
    </source>
</reference>
<dbReference type="PANTHER" id="PTHR33799:SF1">
    <property type="entry name" value="PTS SYSTEM MANNOSE-SPECIFIC EIIAB COMPONENT-RELATED"/>
    <property type="match status" value="1"/>
</dbReference>
<dbReference type="SUPFAM" id="SSF53062">
    <property type="entry name" value="PTS system fructose IIA component-like"/>
    <property type="match status" value="1"/>
</dbReference>
<sequence length="138" mass="14742">MIGIVLVTHGRLAKEFISALEHVIGKQEGVAAVCIGPDDDMEERRAEILQRIADVDKGKGVVLLTDMFGGTPSNLAISVMQVGQIEVVAGVNLPLLIKLGELRKSKPLQEAVAEAQEAGRKYIHVASHLMPGAQRAKA</sequence>
<proteinExistence type="predicted"/>
<dbReference type="InterPro" id="IPR036662">
    <property type="entry name" value="PTS_EIIA_man-typ_sf"/>
</dbReference>
<dbReference type="GO" id="GO:0016020">
    <property type="term" value="C:membrane"/>
    <property type="evidence" value="ECO:0007669"/>
    <property type="project" value="InterPro"/>
</dbReference>
<comment type="subcellular location">
    <subcellularLocation>
        <location evidence="1">Cytoplasm</location>
    </subcellularLocation>
</comment>
<keyword evidence="5" id="KW-0808">Transferase</keyword>
<keyword evidence="4" id="KW-0762">Sugar transport</keyword>
<gene>
    <name evidence="9" type="ORF">FHR98_002712</name>
</gene>
<evidence type="ECO:0000256" key="5">
    <source>
        <dbReference type="ARBA" id="ARBA00022679"/>
    </source>
</evidence>
<keyword evidence="3" id="KW-0963">Cytoplasm</keyword>
<evidence type="ECO:0000313" key="10">
    <source>
        <dbReference type="Proteomes" id="UP000581135"/>
    </source>
</evidence>
<accession>A0A839SXZ7</accession>
<dbReference type="Proteomes" id="UP000581135">
    <property type="component" value="Unassembled WGS sequence"/>
</dbReference>
<evidence type="ECO:0000256" key="1">
    <source>
        <dbReference type="ARBA" id="ARBA00004496"/>
    </source>
</evidence>
<evidence type="ECO:0000259" key="8">
    <source>
        <dbReference type="PROSITE" id="PS51096"/>
    </source>
</evidence>
<keyword evidence="10" id="KW-1185">Reference proteome</keyword>
<feature type="domain" description="PTS EIIA type-4" evidence="8">
    <location>
        <begin position="1"/>
        <end position="123"/>
    </location>
</feature>
<dbReference type="Gene3D" id="3.40.50.510">
    <property type="entry name" value="Phosphotransferase system, mannose-type IIA component"/>
    <property type="match status" value="1"/>
</dbReference>
<dbReference type="InterPro" id="IPR051471">
    <property type="entry name" value="Bacterial_PTS_sugar_comp"/>
</dbReference>
<evidence type="ECO:0000313" key="9">
    <source>
        <dbReference type="EMBL" id="MBB3066406.1"/>
    </source>
</evidence>
<dbReference type="AlphaFoldDB" id="A0A839SXZ7"/>
<organism evidence="9 10">
    <name type="scientific">Limibacillus halophilus</name>
    <dbReference type="NCBI Taxonomy" id="1579333"/>
    <lineage>
        <taxon>Bacteria</taxon>
        <taxon>Pseudomonadati</taxon>
        <taxon>Pseudomonadota</taxon>
        <taxon>Alphaproteobacteria</taxon>
        <taxon>Rhodospirillales</taxon>
        <taxon>Rhodovibrionaceae</taxon>
        <taxon>Limibacillus</taxon>
    </lineage>
</organism>
<evidence type="ECO:0000256" key="4">
    <source>
        <dbReference type="ARBA" id="ARBA00022597"/>
    </source>
</evidence>
<dbReference type="Pfam" id="PF03610">
    <property type="entry name" value="EIIA-man"/>
    <property type="match status" value="1"/>
</dbReference>
<dbReference type="PANTHER" id="PTHR33799">
    <property type="entry name" value="PTS PERMEASE-RELATED-RELATED"/>
    <property type="match status" value="1"/>
</dbReference>
<evidence type="ECO:0000256" key="2">
    <source>
        <dbReference type="ARBA" id="ARBA00022448"/>
    </source>
</evidence>
<dbReference type="EMBL" id="JACHXA010000008">
    <property type="protein sequence ID" value="MBB3066406.1"/>
    <property type="molecule type" value="Genomic_DNA"/>
</dbReference>
<dbReference type="PROSITE" id="PS51096">
    <property type="entry name" value="PTS_EIIA_TYPE_4"/>
    <property type="match status" value="1"/>
</dbReference>
<evidence type="ECO:0000256" key="7">
    <source>
        <dbReference type="ARBA" id="ARBA00022777"/>
    </source>
</evidence>
<dbReference type="CDD" id="cd00006">
    <property type="entry name" value="PTS_IIA_man"/>
    <property type="match status" value="1"/>
</dbReference>
<dbReference type="InterPro" id="IPR033887">
    <property type="entry name" value="PTS_IIA_man"/>
</dbReference>
<keyword evidence="6" id="KW-0598">Phosphotransferase system</keyword>